<dbReference type="PROSITE" id="PS50935">
    <property type="entry name" value="SSB"/>
    <property type="match status" value="1"/>
</dbReference>
<dbReference type="STRING" id="1522312.GCA_900177895_01569"/>
<keyword evidence="6" id="KW-1185">Reference proteome</keyword>
<dbReference type="Proteomes" id="UP000215450">
    <property type="component" value="Unassembled WGS sequence"/>
</dbReference>
<dbReference type="SUPFAM" id="SSF50249">
    <property type="entry name" value="Nucleic acid-binding proteins"/>
    <property type="match status" value="1"/>
</dbReference>
<proteinExistence type="inferred from homology"/>
<dbReference type="PIRSF" id="PIRSF002070">
    <property type="entry name" value="SSB"/>
    <property type="match status" value="1"/>
</dbReference>
<dbReference type="Pfam" id="PF00436">
    <property type="entry name" value="SSB"/>
    <property type="match status" value="1"/>
</dbReference>
<dbReference type="GO" id="GO:0003697">
    <property type="term" value="F:single-stranded DNA binding"/>
    <property type="evidence" value="ECO:0007669"/>
    <property type="project" value="UniProtKB-UniRule"/>
</dbReference>
<evidence type="ECO:0000313" key="6">
    <source>
        <dbReference type="Proteomes" id="UP000215450"/>
    </source>
</evidence>
<name>A0A238HGW4_9NEIS</name>
<accession>A0A238HGW4</accession>
<dbReference type="Gene3D" id="2.40.50.140">
    <property type="entry name" value="Nucleic acid-binding proteins"/>
    <property type="match status" value="1"/>
</dbReference>
<dbReference type="InterPro" id="IPR000424">
    <property type="entry name" value="Primosome_PriB/ssb"/>
</dbReference>
<dbReference type="EMBL" id="FXUV02000047">
    <property type="protein sequence ID" value="SNB80084.1"/>
    <property type="molecule type" value="Genomic_DNA"/>
</dbReference>
<dbReference type="OrthoDB" id="9809878at2"/>
<dbReference type="NCBIfam" id="TIGR00621">
    <property type="entry name" value="ssb"/>
    <property type="match status" value="1"/>
</dbReference>
<keyword evidence="1 2" id="KW-0238">DNA-binding</keyword>
<comment type="caution">
    <text evidence="2">Lacks conserved residue(s) required for the propagation of feature annotation.</text>
</comment>
<reference evidence="4" key="1">
    <citation type="submission" date="2017-05" db="EMBL/GenBank/DDBJ databases">
        <authorList>
            <person name="Song R."/>
            <person name="Chenine A.L."/>
            <person name="Ruprecht R.M."/>
        </authorList>
    </citation>
    <scope>NUCLEOTIDE SEQUENCE</scope>
    <source>
        <strain evidence="4">Kingella_eburonensis</strain>
    </source>
</reference>
<protein>
    <recommendedName>
        <fullName evidence="2 3">Single-stranded DNA-binding protein</fullName>
        <shortName evidence="2">SSB</shortName>
    </recommendedName>
</protein>
<evidence type="ECO:0000256" key="1">
    <source>
        <dbReference type="ARBA" id="ARBA00023125"/>
    </source>
</evidence>
<dbReference type="GO" id="GO:0009295">
    <property type="term" value="C:nucleoid"/>
    <property type="evidence" value="ECO:0007669"/>
    <property type="project" value="TreeGrafter"/>
</dbReference>
<dbReference type="PANTHER" id="PTHR10302">
    <property type="entry name" value="SINGLE-STRANDED DNA-BINDING PROTEIN"/>
    <property type="match status" value="1"/>
</dbReference>
<evidence type="ECO:0000313" key="4">
    <source>
        <dbReference type="EMBL" id="SMQ13080.1"/>
    </source>
</evidence>
<gene>
    <name evidence="4" type="primary">ssb_3</name>
    <name evidence="4" type="ORF">KEBURONENSIS_01822</name>
    <name evidence="5" type="ORF">KEBURONENSIS_01824</name>
</gene>
<dbReference type="InterPro" id="IPR011344">
    <property type="entry name" value="ssDNA-bd"/>
</dbReference>
<sequence length="125" mass="14439">MYYNRIQIMGNLGKDPEIRYFPDGTASAKLSVAYSEKWRDKNGEQHERTEWFTVLLTKKQAETAAKYLHKGDTVQVAGKLLSRHYTDKDGANRTVYEIHANEFLMIKTRQSAEPEMADLPEDLPM</sequence>
<dbReference type="InterPro" id="IPR012340">
    <property type="entry name" value="NA-bd_OB-fold"/>
</dbReference>
<dbReference type="PANTHER" id="PTHR10302:SF27">
    <property type="entry name" value="SINGLE-STRANDED DNA-BINDING PROTEIN"/>
    <property type="match status" value="1"/>
</dbReference>
<dbReference type="EMBL" id="FXUV01000043">
    <property type="protein sequence ID" value="SMQ13080.1"/>
    <property type="molecule type" value="Genomic_DNA"/>
</dbReference>
<organism evidence="4">
    <name type="scientific">Kingella negevensis</name>
    <dbReference type="NCBI Taxonomy" id="1522312"/>
    <lineage>
        <taxon>Bacteria</taxon>
        <taxon>Pseudomonadati</taxon>
        <taxon>Pseudomonadota</taxon>
        <taxon>Betaproteobacteria</taxon>
        <taxon>Neisseriales</taxon>
        <taxon>Neisseriaceae</taxon>
        <taxon>Kingella</taxon>
    </lineage>
</organism>
<evidence type="ECO:0000313" key="5">
    <source>
        <dbReference type="EMBL" id="SNB80084.1"/>
    </source>
</evidence>
<dbReference type="AlphaFoldDB" id="A0A238HGW4"/>
<comment type="subunit">
    <text evidence="2">Homotetramer.</text>
</comment>
<evidence type="ECO:0000256" key="2">
    <source>
        <dbReference type="HAMAP-Rule" id="MF_00984"/>
    </source>
</evidence>
<reference evidence="5 6" key="2">
    <citation type="submission" date="2017-06" db="EMBL/GenBank/DDBJ databases">
        <authorList>
            <person name="Kim H.J."/>
            <person name="Triplett B.A."/>
        </authorList>
    </citation>
    <scope>NUCLEOTIDE SEQUENCE [LARGE SCALE GENOMIC DNA]</scope>
    <source>
        <strain evidence="5">Kingella_eburonensis</strain>
    </source>
</reference>
<dbReference type="CDD" id="cd04496">
    <property type="entry name" value="SSB_OBF"/>
    <property type="match status" value="1"/>
</dbReference>
<dbReference type="HAMAP" id="MF_00984">
    <property type="entry name" value="SSB"/>
    <property type="match status" value="1"/>
</dbReference>
<dbReference type="RefSeq" id="WP_095063115.1">
    <property type="nucleotide sequence ID" value="NZ_FXUV02000047.1"/>
</dbReference>
<evidence type="ECO:0000256" key="3">
    <source>
        <dbReference type="PIRNR" id="PIRNR002070"/>
    </source>
</evidence>
<dbReference type="GO" id="GO:0006260">
    <property type="term" value="P:DNA replication"/>
    <property type="evidence" value="ECO:0007669"/>
    <property type="project" value="InterPro"/>
</dbReference>